<dbReference type="RefSeq" id="WP_241273434.1">
    <property type="nucleotide sequence ID" value="NZ_JAKZGS010000002.1"/>
</dbReference>
<keyword evidence="2" id="KW-1185">Reference proteome</keyword>
<evidence type="ECO:0000313" key="1">
    <source>
        <dbReference type="EMBL" id="MCH7396916.1"/>
    </source>
</evidence>
<comment type="caution">
    <text evidence="1">The sequence shown here is derived from an EMBL/GenBank/DDBJ whole genome shotgun (WGS) entry which is preliminary data.</text>
</comment>
<evidence type="ECO:0008006" key="3">
    <source>
        <dbReference type="Google" id="ProtNLM"/>
    </source>
</evidence>
<protein>
    <recommendedName>
        <fullName evidence="3">Bacterial surface antigen (D15) domain-containing protein</fullName>
    </recommendedName>
</protein>
<dbReference type="EMBL" id="JAKZGS010000002">
    <property type="protein sequence ID" value="MCH7396916.1"/>
    <property type="molecule type" value="Genomic_DNA"/>
</dbReference>
<name>A0ABS9UJX3_9BACT</name>
<sequence length="291" mass="33457">MSESNIGNVFRKGISNFSFELSSGGSYLQSNMDFLSTSPSEYPISQFQNLENTTEIPANEVTKFDGNGFGVPVNLGVKLNVFNLFILGGGYGREIGNMNNLQGSDYSFEFQNSSYTFDKLYGNLGLVLYDAKKRASFLKWKYRRYSTQNIYMQSEKNQRIRQNYPWRFILEGEYGSLIVRRSPDPRLVNSNEPYYGVAFRIERQFSEYARFFVKTGAEFRNLTFEGTNIEEFQNIRQTLYAAQIGLSISLPGTKRCKVQGCGVVMKHLHDGVEYRGSSIFNLQNRRVGQWY</sequence>
<proteinExistence type="predicted"/>
<organism evidence="1 2">
    <name type="scientific">Belliella calami</name>
    <dbReference type="NCBI Taxonomy" id="2923436"/>
    <lineage>
        <taxon>Bacteria</taxon>
        <taxon>Pseudomonadati</taxon>
        <taxon>Bacteroidota</taxon>
        <taxon>Cytophagia</taxon>
        <taxon>Cytophagales</taxon>
        <taxon>Cyclobacteriaceae</taxon>
        <taxon>Belliella</taxon>
    </lineage>
</organism>
<gene>
    <name evidence="1" type="ORF">MM236_02910</name>
</gene>
<dbReference type="Proteomes" id="UP001165488">
    <property type="component" value="Unassembled WGS sequence"/>
</dbReference>
<reference evidence="1" key="1">
    <citation type="submission" date="2022-03" db="EMBL/GenBank/DDBJ databases">
        <title>De novo assembled genomes of Belliella spp. (Cyclobacteriaceae) strains.</title>
        <authorList>
            <person name="Szabo A."/>
            <person name="Korponai K."/>
            <person name="Felfoldi T."/>
        </authorList>
    </citation>
    <scope>NUCLEOTIDE SEQUENCE</scope>
    <source>
        <strain evidence="1">DSM 107340</strain>
    </source>
</reference>
<evidence type="ECO:0000313" key="2">
    <source>
        <dbReference type="Proteomes" id="UP001165488"/>
    </source>
</evidence>
<accession>A0ABS9UJX3</accession>